<dbReference type="AlphaFoldDB" id="A0A645I9L7"/>
<feature type="compositionally biased region" description="Basic residues" evidence="1">
    <location>
        <begin position="1"/>
        <end position="12"/>
    </location>
</feature>
<protein>
    <submittedName>
        <fullName evidence="2">Uncharacterized protein</fullName>
    </submittedName>
</protein>
<gene>
    <name evidence="2" type="ORF">SDC9_195199</name>
</gene>
<sequence length="44" mass="5244">MRVYKNKNRATHKNLYQKEAGLSTEFSQELTQSIEKVEKENDTR</sequence>
<organism evidence="2">
    <name type="scientific">bioreactor metagenome</name>
    <dbReference type="NCBI Taxonomy" id="1076179"/>
    <lineage>
        <taxon>unclassified sequences</taxon>
        <taxon>metagenomes</taxon>
        <taxon>ecological metagenomes</taxon>
    </lineage>
</organism>
<accession>A0A645I9L7</accession>
<feature type="region of interest" description="Disordered" evidence="1">
    <location>
        <begin position="1"/>
        <end position="24"/>
    </location>
</feature>
<proteinExistence type="predicted"/>
<evidence type="ECO:0000313" key="2">
    <source>
        <dbReference type="EMBL" id="MPN47596.1"/>
    </source>
</evidence>
<dbReference type="EMBL" id="VSSQ01109212">
    <property type="protein sequence ID" value="MPN47596.1"/>
    <property type="molecule type" value="Genomic_DNA"/>
</dbReference>
<comment type="caution">
    <text evidence="2">The sequence shown here is derived from an EMBL/GenBank/DDBJ whole genome shotgun (WGS) entry which is preliminary data.</text>
</comment>
<reference evidence="2" key="1">
    <citation type="submission" date="2019-08" db="EMBL/GenBank/DDBJ databases">
        <authorList>
            <person name="Kucharzyk K."/>
            <person name="Murdoch R.W."/>
            <person name="Higgins S."/>
            <person name="Loffler F."/>
        </authorList>
    </citation>
    <scope>NUCLEOTIDE SEQUENCE</scope>
</reference>
<evidence type="ECO:0000256" key="1">
    <source>
        <dbReference type="SAM" id="MobiDB-lite"/>
    </source>
</evidence>
<name>A0A645I9L7_9ZZZZ</name>